<evidence type="ECO:0000256" key="5">
    <source>
        <dbReference type="SAM" id="Phobius"/>
    </source>
</evidence>
<evidence type="ECO:0000313" key="7">
    <source>
        <dbReference type="Proteomes" id="UP001163328"/>
    </source>
</evidence>
<accession>A0ABY6LWZ6</accession>
<keyword evidence="7" id="KW-1185">Reference proteome</keyword>
<feature type="transmembrane region" description="Helical" evidence="5">
    <location>
        <begin position="384"/>
        <end position="404"/>
    </location>
</feature>
<dbReference type="Gene3D" id="1.20.1080.10">
    <property type="entry name" value="Glycerol uptake facilitator protein"/>
    <property type="match status" value="1"/>
</dbReference>
<dbReference type="Proteomes" id="UP001163328">
    <property type="component" value="Chromosome"/>
</dbReference>
<reference evidence="6" key="1">
    <citation type="submission" date="2021-08" db="EMBL/GenBank/DDBJ databases">
        <title>Flavobacterium sp. strain CC-SYL302.</title>
        <authorList>
            <person name="Lin S.-Y."/>
            <person name="Lee T.-H."/>
            <person name="Young C.-C."/>
        </authorList>
    </citation>
    <scope>NUCLEOTIDE SEQUENCE</scope>
    <source>
        <strain evidence="6">CC-SYL302</strain>
    </source>
</reference>
<feature type="transmembrane region" description="Helical" evidence="5">
    <location>
        <begin position="497"/>
        <end position="519"/>
    </location>
</feature>
<feature type="transmembrane region" description="Helical" evidence="5">
    <location>
        <begin position="596"/>
        <end position="616"/>
    </location>
</feature>
<dbReference type="EMBL" id="CP081495">
    <property type="protein sequence ID" value="UYW00873.1"/>
    <property type="molecule type" value="Genomic_DNA"/>
</dbReference>
<keyword evidence="4 5" id="KW-0472">Membrane</keyword>
<feature type="transmembrane region" description="Helical" evidence="5">
    <location>
        <begin position="564"/>
        <end position="584"/>
    </location>
</feature>
<keyword evidence="2 5" id="KW-0812">Transmembrane</keyword>
<evidence type="ECO:0000256" key="3">
    <source>
        <dbReference type="ARBA" id="ARBA00022989"/>
    </source>
</evidence>
<keyword evidence="3 5" id="KW-1133">Transmembrane helix</keyword>
<sequence>MGIFIKHSKISFKALFKKYFLDENYISEDQLGYLVDLVRTIRPKKMDADVTPVLDAYIAYLTENPEQKKIIANYLVQLFSSRKLFNFLSNAGILRDSFFMLEVKKRLFARILPEQPGIASLEYILVQVFYKHDDYKWLLKIPDAKIIELNDIFGFQSVFKEVTNYSLIGQITTSLSVLGQRITGRVMEYEVIKMVPEYDHFNNLFESFENELQAVLKKVRVYKPHYISSSDENYLKTKVQLQKCYEFVDLAFKNSSKYGISMKVNQSLLRIRQQLQRIESLLEILIVNHADDQILSAIKAWRLIIKLNSIKNNVGQLINESTQLISYEITKHTAITGEKYITETRSEYYHMLKASLGGGFIVGFLCIFKLLLSGVSTSEFGHAFLYSLNYALGFVVIYLLHYTLATKQPAMTAATLSKTLEEDHHSGLGYHEKYSKFSFLFARLFRSQFIAFIGNVVLAFPVALLLAWLIDLTLHVNIAEMKADKLLSEINPWESSIILYASIAGIYLFISGIISGNVANKLKHENICYRIKENPFLKNTIGAQKASKFADWVFKNWAGIVSNAWFGVFLGCTGTIGVFLGINIDIRHITFASGNFALGLYGKGFDAMPIYLYLVFIRRIYYRIL</sequence>
<evidence type="ECO:0000256" key="2">
    <source>
        <dbReference type="ARBA" id="ARBA00022692"/>
    </source>
</evidence>
<evidence type="ECO:0000313" key="6">
    <source>
        <dbReference type="EMBL" id="UYW00873.1"/>
    </source>
</evidence>
<feature type="transmembrane region" description="Helical" evidence="5">
    <location>
        <begin position="449"/>
        <end position="470"/>
    </location>
</feature>
<dbReference type="Pfam" id="PF10136">
    <property type="entry name" value="SpecificRecomb"/>
    <property type="match status" value="1"/>
</dbReference>
<organism evidence="6 7">
    <name type="scientific">Flavobacterium agricola</name>
    <dbReference type="NCBI Taxonomy" id="2870839"/>
    <lineage>
        <taxon>Bacteria</taxon>
        <taxon>Pseudomonadati</taxon>
        <taxon>Bacteroidota</taxon>
        <taxon>Flavobacteriia</taxon>
        <taxon>Flavobacteriales</taxon>
        <taxon>Flavobacteriaceae</taxon>
        <taxon>Flavobacterium</taxon>
    </lineage>
</organism>
<dbReference type="InterPro" id="IPR023271">
    <property type="entry name" value="Aquaporin-like"/>
</dbReference>
<dbReference type="InterPro" id="IPR011385">
    <property type="entry name" value="Site-sp_rcmbase"/>
</dbReference>
<evidence type="ECO:0000256" key="1">
    <source>
        <dbReference type="ARBA" id="ARBA00004141"/>
    </source>
</evidence>
<gene>
    <name evidence="6" type="ORF">K5I29_10215</name>
</gene>
<evidence type="ECO:0000256" key="4">
    <source>
        <dbReference type="ARBA" id="ARBA00023136"/>
    </source>
</evidence>
<proteinExistence type="predicted"/>
<name>A0ABY6LWZ6_9FLAO</name>
<feature type="transmembrane region" description="Helical" evidence="5">
    <location>
        <begin position="354"/>
        <end position="372"/>
    </location>
</feature>
<protein>
    <submittedName>
        <fullName evidence="6">Site-specific recombinase</fullName>
    </submittedName>
</protein>
<comment type="subcellular location">
    <subcellularLocation>
        <location evidence="1">Membrane</location>
        <topology evidence="1">Multi-pass membrane protein</topology>
    </subcellularLocation>
</comment>